<accession>A0AAE1VFC6</accession>
<evidence type="ECO:0000256" key="2">
    <source>
        <dbReference type="ARBA" id="ARBA00009592"/>
    </source>
</evidence>
<keyword evidence="13" id="KW-1185">Reference proteome</keyword>
<evidence type="ECO:0000256" key="6">
    <source>
        <dbReference type="ARBA" id="ARBA00022737"/>
    </source>
</evidence>
<evidence type="ECO:0000256" key="4">
    <source>
        <dbReference type="ARBA" id="ARBA00022614"/>
    </source>
</evidence>
<dbReference type="Proteomes" id="UP001291623">
    <property type="component" value="Unassembled WGS sequence"/>
</dbReference>
<keyword evidence="5" id="KW-0812">Transmembrane</keyword>
<comment type="subcellular location">
    <subcellularLocation>
        <location evidence="1">Cell membrane</location>
        <topology evidence="1">Single-pass type I membrane protein</topology>
    </subcellularLocation>
</comment>
<evidence type="ECO:0000256" key="3">
    <source>
        <dbReference type="ARBA" id="ARBA00022475"/>
    </source>
</evidence>
<evidence type="ECO:0000313" key="12">
    <source>
        <dbReference type="EMBL" id="KAK4361481.1"/>
    </source>
</evidence>
<feature type="chain" id="PRO_5041938841" evidence="11">
    <location>
        <begin position="24"/>
        <end position="171"/>
    </location>
</feature>
<evidence type="ECO:0000256" key="1">
    <source>
        <dbReference type="ARBA" id="ARBA00004251"/>
    </source>
</evidence>
<dbReference type="Gene3D" id="3.80.10.10">
    <property type="entry name" value="Ribonuclease Inhibitor"/>
    <property type="match status" value="1"/>
</dbReference>
<dbReference type="EMBL" id="JAVYJV010000010">
    <property type="protein sequence ID" value="KAK4361481.1"/>
    <property type="molecule type" value="Genomic_DNA"/>
</dbReference>
<evidence type="ECO:0000313" key="13">
    <source>
        <dbReference type="Proteomes" id="UP001291623"/>
    </source>
</evidence>
<gene>
    <name evidence="12" type="ORF">RND71_020433</name>
</gene>
<protein>
    <submittedName>
        <fullName evidence="12">Uncharacterized protein</fullName>
    </submittedName>
</protein>
<keyword evidence="9" id="KW-0675">Receptor</keyword>
<keyword evidence="6" id="KW-0677">Repeat</keyword>
<evidence type="ECO:0000256" key="11">
    <source>
        <dbReference type="SAM" id="SignalP"/>
    </source>
</evidence>
<name>A0AAE1VFC6_9SOLA</name>
<keyword evidence="10" id="KW-0325">Glycoprotein</keyword>
<organism evidence="12 13">
    <name type="scientific">Anisodus tanguticus</name>
    <dbReference type="NCBI Taxonomy" id="243964"/>
    <lineage>
        <taxon>Eukaryota</taxon>
        <taxon>Viridiplantae</taxon>
        <taxon>Streptophyta</taxon>
        <taxon>Embryophyta</taxon>
        <taxon>Tracheophyta</taxon>
        <taxon>Spermatophyta</taxon>
        <taxon>Magnoliopsida</taxon>
        <taxon>eudicotyledons</taxon>
        <taxon>Gunneridae</taxon>
        <taxon>Pentapetalae</taxon>
        <taxon>asterids</taxon>
        <taxon>lamiids</taxon>
        <taxon>Solanales</taxon>
        <taxon>Solanaceae</taxon>
        <taxon>Solanoideae</taxon>
        <taxon>Hyoscyameae</taxon>
        <taxon>Anisodus</taxon>
    </lineage>
</organism>
<dbReference type="AlphaFoldDB" id="A0AAE1VFC6"/>
<keyword evidence="8" id="KW-0472">Membrane</keyword>
<evidence type="ECO:0000256" key="5">
    <source>
        <dbReference type="ARBA" id="ARBA00022692"/>
    </source>
</evidence>
<feature type="signal peptide" evidence="11">
    <location>
        <begin position="1"/>
        <end position="23"/>
    </location>
</feature>
<comment type="similarity">
    <text evidence="2">Belongs to the RLP family.</text>
</comment>
<proteinExistence type="inferred from homology"/>
<comment type="caution">
    <text evidence="12">The sequence shown here is derived from an EMBL/GenBank/DDBJ whole genome shotgun (WGS) entry which is preliminary data.</text>
</comment>
<keyword evidence="11" id="KW-0732">Signal</keyword>
<evidence type="ECO:0000256" key="9">
    <source>
        <dbReference type="ARBA" id="ARBA00023170"/>
    </source>
</evidence>
<evidence type="ECO:0000256" key="8">
    <source>
        <dbReference type="ARBA" id="ARBA00023136"/>
    </source>
</evidence>
<evidence type="ECO:0000256" key="10">
    <source>
        <dbReference type="ARBA" id="ARBA00023180"/>
    </source>
</evidence>
<dbReference type="PANTHER" id="PTHR27004:SF428">
    <property type="entry name" value="OS01G0160600 PROTEIN"/>
    <property type="match status" value="1"/>
</dbReference>
<evidence type="ECO:0000256" key="7">
    <source>
        <dbReference type="ARBA" id="ARBA00022989"/>
    </source>
</evidence>
<keyword evidence="4" id="KW-0433">Leucine-rich repeat</keyword>
<dbReference type="PANTHER" id="PTHR27004">
    <property type="entry name" value="RECEPTOR-LIKE PROTEIN 12 ISOFORM X1"/>
    <property type="match status" value="1"/>
</dbReference>
<keyword evidence="3" id="KW-1003">Cell membrane</keyword>
<sequence length="171" mass="18794">MRNEKLPLFLLYVILCELGFSSSLRYLCPKNQALALLEFKKMFTIDPFASSFSNCESPIPSDVSGFQSLKSLRLPSSNLNGTIPSWISFLPLLSSFEGNDGLQGFPLSKYCGDHGQVPLTTTPSALDDQEEDSGFEISWEAVLMGYGCGLIVGISINILCYQFENQHGFSG</sequence>
<dbReference type="InterPro" id="IPR032675">
    <property type="entry name" value="LRR_dom_sf"/>
</dbReference>
<dbReference type="GO" id="GO:0005886">
    <property type="term" value="C:plasma membrane"/>
    <property type="evidence" value="ECO:0007669"/>
    <property type="project" value="UniProtKB-SubCell"/>
</dbReference>
<reference evidence="12" key="1">
    <citation type="submission" date="2023-12" db="EMBL/GenBank/DDBJ databases">
        <title>Genome assembly of Anisodus tanguticus.</title>
        <authorList>
            <person name="Wang Y.-J."/>
        </authorList>
    </citation>
    <scope>NUCLEOTIDE SEQUENCE</scope>
    <source>
        <strain evidence="12">KB-2021</strain>
        <tissue evidence="12">Leaf</tissue>
    </source>
</reference>
<keyword evidence="7" id="KW-1133">Transmembrane helix</keyword>